<evidence type="ECO:0008006" key="4">
    <source>
        <dbReference type="Google" id="ProtNLM"/>
    </source>
</evidence>
<protein>
    <recommendedName>
        <fullName evidence="4">Outer membrane protein with beta-barrel domain</fullName>
    </recommendedName>
</protein>
<evidence type="ECO:0000256" key="1">
    <source>
        <dbReference type="SAM" id="SignalP"/>
    </source>
</evidence>
<comment type="caution">
    <text evidence="2">The sequence shown here is derived from an EMBL/GenBank/DDBJ whole genome shotgun (WGS) entry which is preliminary data.</text>
</comment>
<keyword evidence="3" id="KW-1185">Reference proteome</keyword>
<dbReference type="EMBL" id="QPJK01000001">
    <property type="protein sequence ID" value="RCW75705.1"/>
    <property type="molecule type" value="Genomic_DNA"/>
</dbReference>
<dbReference type="RefSeq" id="WP_114465264.1">
    <property type="nucleotide sequence ID" value="NZ_QPJK01000001.1"/>
</dbReference>
<evidence type="ECO:0000313" key="3">
    <source>
        <dbReference type="Proteomes" id="UP000252884"/>
    </source>
</evidence>
<proteinExistence type="predicted"/>
<evidence type="ECO:0000313" key="2">
    <source>
        <dbReference type="EMBL" id="RCW75705.1"/>
    </source>
</evidence>
<dbReference type="Proteomes" id="UP000252884">
    <property type="component" value="Unassembled WGS sequence"/>
</dbReference>
<reference evidence="2 3" key="1">
    <citation type="submission" date="2018-07" db="EMBL/GenBank/DDBJ databases">
        <title>Genomic Encyclopedia of Type Strains, Phase IV (KMG-IV): sequencing the most valuable type-strain genomes for metagenomic binning, comparative biology and taxonomic classification.</title>
        <authorList>
            <person name="Goeker M."/>
        </authorList>
    </citation>
    <scope>NUCLEOTIDE SEQUENCE [LARGE SCALE GENOMIC DNA]</scope>
    <source>
        <strain evidence="2 3">DSM 21634</strain>
    </source>
</reference>
<keyword evidence="1" id="KW-0732">Signal</keyword>
<organism evidence="2 3">
    <name type="scientific">Pseudorhodoferax soli</name>
    <dbReference type="NCBI Taxonomy" id="545864"/>
    <lineage>
        <taxon>Bacteria</taxon>
        <taxon>Pseudomonadati</taxon>
        <taxon>Pseudomonadota</taxon>
        <taxon>Betaproteobacteria</taxon>
        <taxon>Burkholderiales</taxon>
        <taxon>Comamonadaceae</taxon>
    </lineage>
</organism>
<dbReference type="OrthoDB" id="8890837at2"/>
<feature type="signal peptide" evidence="1">
    <location>
        <begin position="1"/>
        <end position="23"/>
    </location>
</feature>
<accession>A0A368Y6I7</accession>
<sequence>MKRACRAAAWLLAASTVSAPAWAGRPLTVDDANVAEVGGGQLESWYARPAGRDRLWTSALGVGVLDWLELGVGVERNFSVPETSTAVQAKMRLTPSVEGGCNAGAVVGRMHLHRERGDATYVNGLVTCNLDGGPLHLNLGAHRPDGGGTHATWGVAKEFELGAVTAHVEAFGQQHGKPTLQFGLRREIFKNVQIDGTLGRAERKAVFSVGLRLGF</sequence>
<dbReference type="AlphaFoldDB" id="A0A368Y6I7"/>
<name>A0A368Y6I7_9BURK</name>
<gene>
    <name evidence="2" type="ORF">DES41_101300</name>
</gene>
<feature type="chain" id="PRO_5016770566" description="Outer membrane protein with beta-barrel domain" evidence="1">
    <location>
        <begin position="24"/>
        <end position="215"/>
    </location>
</feature>